<dbReference type="OrthoDB" id="2802108at2759"/>
<feature type="transmembrane region" description="Helical" evidence="7">
    <location>
        <begin position="175"/>
        <end position="196"/>
    </location>
</feature>
<dbReference type="HOGENOM" id="CLU_001265_0_2_1"/>
<protein>
    <recommendedName>
        <fullName evidence="10">Major facilitator superfamily (MFS) profile domain-containing protein</fullName>
    </recommendedName>
</protein>
<comment type="caution">
    <text evidence="8">The sequence shown here is derived from an EMBL/GenBank/DDBJ whole genome shotgun (WGS) entry which is preliminary data.</text>
</comment>
<evidence type="ECO:0000256" key="1">
    <source>
        <dbReference type="ARBA" id="ARBA00004141"/>
    </source>
</evidence>
<dbReference type="GO" id="GO:0016020">
    <property type="term" value="C:membrane"/>
    <property type="evidence" value="ECO:0007669"/>
    <property type="project" value="UniProtKB-SubCell"/>
</dbReference>
<sequence length="291" mass="32296">MSDSNSNVRPQREDSVQDDPPADCYKPPQLVSAKVINANHLSALRMDSDEDRRLWRRIDMRLIPLVTVMYLVAFIDKTNIGNAKIQGLTAQLMLTGNQFNIVLTLNFVANCAFALPAKLRPSVWLPGITIVWGIITYHQLLALRVCLGIAEAGLSPGILYYLTLWYPRYMLQYRIGLFWGGAAFAGAFSGLLAYGISFMSGLAGLEGWSWIFAVNRKYSNEMGSHAVLALDTSSNMPEDPDFSLRYLVDALLDWQVWAGCLIELSIITPAHVSVTMPVYGISLFLPSIIDG</sequence>
<keyword evidence="9" id="KW-1185">Reference proteome</keyword>
<keyword evidence="2" id="KW-0813">Transport</keyword>
<keyword evidence="5 7" id="KW-0472">Membrane</keyword>
<dbReference type="PANTHER" id="PTHR43791:SF46">
    <property type="entry name" value="MAJOR FACILITATOR SUPERFAMILY (MFS) PROFILE DOMAIN-CONTAINING PROTEIN-RELATED"/>
    <property type="match status" value="1"/>
</dbReference>
<dbReference type="Proteomes" id="UP000029665">
    <property type="component" value="Unassembled WGS sequence"/>
</dbReference>
<dbReference type="GO" id="GO:0022857">
    <property type="term" value="F:transmembrane transporter activity"/>
    <property type="evidence" value="ECO:0007669"/>
    <property type="project" value="TreeGrafter"/>
</dbReference>
<feature type="transmembrane region" description="Helical" evidence="7">
    <location>
        <begin position="100"/>
        <end position="119"/>
    </location>
</feature>
<dbReference type="STRING" id="5643.A0A060SZP0"/>
<name>A0A060SZP0_PYCCI</name>
<evidence type="ECO:0000256" key="7">
    <source>
        <dbReference type="SAM" id="Phobius"/>
    </source>
</evidence>
<evidence type="ECO:0000313" key="8">
    <source>
        <dbReference type="EMBL" id="CDO77724.1"/>
    </source>
</evidence>
<feature type="transmembrane region" description="Helical" evidence="7">
    <location>
        <begin position="62"/>
        <end position="80"/>
    </location>
</feature>
<comment type="subcellular location">
    <subcellularLocation>
        <location evidence="1">Membrane</location>
        <topology evidence="1">Multi-pass membrane protein</topology>
    </subcellularLocation>
</comment>
<keyword evidence="4 7" id="KW-1133">Transmembrane helix</keyword>
<evidence type="ECO:0008006" key="10">
    <source>
        <dbReference type="Google" id="ProtNLM"/>
    </source>
</evidence>
<dbReference type="EMBL" id="CCBP010000462">
    <property type="protein sequence ID" value="CDO77724.1"/>
    <property type="molecule type" value="Genomic_DNA"/>
</dbReference>
<evidence type="ECO:0000256" key="6">
    <source>
        <dbReference type="SAM" id="MobiDB-lite"/>
    </source>
</evidence>
<feature type="transmembrane region" description="Helical" evidence="7">
    <location>
        <begin position="140"/>
        <end position="163"/>
    </location>
</feature>
<evidence type="ECO:0000313" key="9">
    <source>
        <dbReference type="Proteomes" id="UP000029665"/>
    </source>
</evidence>
<dbReference type="AlphaFoldDB" id="A0A060SZP0"/>
<reference evidence="8" key="1">
    <citation type="submission" date="2014-01" db="EMBL/GenBank/DDBJ databases">
        <title>The genome of the white-rot fungus Pycnoporus cinnabarinus: a basidiomycete model with a versatile arsenal for lignocellulosic biomass breakdown.</title>
        <authorList>
            <person name="Levasseur A."/>
            <person name="Lomascolo A."/>
            <person name="Ruiz-Duenas F.J."/>
            <person name="Uzan E."/>
            <person name="Piumi F."/>
            <person name="Kues U."/>
            <person name="Ram A.F.J."/>
            <person name="Murat C."/>
            <person name="Haon M."/>
            <person name="Benoit I."/>
            <person name="Arfi Y."/>
            <person name="Chevret D."/>
            <person name="Drula E."/>
            <person name="Kwon M.J."/>
            <person name="Gouret P."/>
            <person name="Lesage-Meessen L."/>
            <person name="Lombard V."/>
            <person name="Mariette J."/>
            <person name="Noirot C."/>
            <person name="Park J."/>
            <person name="Patyshakuliyeva A."/>
            <person name="Wieneger R.A.B."/>
            <person name="Wosten H.A.B."/>
            <person name="Martin F."/>
            <person name="Coutinho P.M."/>
            <person name="de Vries R."/>
            <person name="Martinez A.T."/>
            <person name="Klopp C."/>
            <person name="Pontarotti P."/>
            <person name="Henrissat B."/>
            <person name="Record E."/>
        </authorList>
    </citation>
    <scope>NUCLEOTIDE SEQUENCE [LARGE SCALE GENOMIC DNA]</scope>
    <source>
        <strain evidence="8">BRFM137</strain>
    </source>
</reference>
<evidence type="ECO:0000256" key="4">
    <source>
        <dbReference type="ARBA" id="ARBA00022989"/>
    </source>
</evidence>
<proteinExistence type="predicted"/>
<dbReference type="SUPFAM" id="SSF103473">
    <property type="entry name" value="MFS general substrate transporter"/>
    <property type="match status" value="1"/>
</dbReference>
<evidence type="ECO:0000256" key="2">
    <source>
        <dbReference type="ARBA" id="ARBA00022448"/>
    </source>
</evidence>
<organism evidence="8 9">
    <name type="scientific">Pycnoporus cinnabarinus</name>
    <name type="common">Cinnabar-red polypore</name>
    <name type="synonym">Trametes cinnabarina</name>
    <dbReference type="NCBI Taxonomy" id="5643"/>
    <lineage>
        <taxon>Eukaryota</taxon>
        <taxon>Fungi</taxon>
        <taxon>Dikarya</taxon>
        <taxon>Basidiomycota</taxon>
        <taxon>Agaricomycotina</taxon>
        <taxon>Agaricomycetes</taxon>
        <taxon>Polyporales</taxon>
        <taxon>Polyporaceae</taxon>
        <taxon>Trametes</taxon>
    </lineage>
</organism>
<feature type="region of interest" description="Disordered" evidence="6">
    <location>
        <begin position="1"/>
        <end position="23"/>
    </location>
</feature>
<accession>A0A060SZP0</accession>
<dbReference type="OMA" id="KVINANH"/>
<gene>
    <name evidence="8" type="ORF">BN946_scf184969.g75</name>
</gene>
<evidence type="ECO:0000256" key="5">
    <source>
        <dbReference type="ARBA" id="ARBA00023136"/>
    </source>
</evidence>
<keyword evidence="3 7" id="KW-0812">Transmembrane</keyword>
<evidence type="ECO:0000256" key="3">
    <source>
        <dbReference type="ARBA" id="ARBA00022692"/>
    </source>
</evidence>
<dbReference type="PANTHER" id="PTHR43791">
    <property type="entry name" value="PERMEASE-RELATED"/>
    <property type="match status" value="1"/>
</dbReference>
<dbReference type="Gene3D" id="1.20.1250.20">
    <property type="entry name" value="MFS general substrate transporter like domains"/>
    <property type="match status" value="1"/>
</dbReference>
<dbReference type="InterPro" id="IPR036259">
    <property type="entry name" value="MFS_trans_sf"/>
</dbReference>